<keyword evidence="1" id="KW-0732">Signal</keyword>
<proteinExistence type="predicted"/>
<feature type="signal peptide" evidence="1">
    <location>
        <begin position="1"/>
        <end position="27"/>
    </location>
</feature>
<sequence length="265" mass="29354">MRHAKHLLFSFSILFLIGIGQSHPAFAETNSLPTQGNVQFDASLQPTEIVDPEKPIHPVDPGPTPSTVGYLRIDFVPKLNFGRNKVPKKEQSYPAHAQLFHGTTKARGNFIQVTDSRATGDGWKLQVRQESMFTSNKGDSIKGAYISLDKLWANSILDKEYAPSLQTDVIKLDKIGMTYDLATAEKNKGYGTWSIEFGASEENDAGLSSTLKPVTDKSGMAVVDPNFENKQVYENNAVNFFMPRSTDVKPGNYQTVITWLLAELP</sequence>
<evidence type="ECO:0000259" key="2">
    <source>
        <dbReference type="Pfam" id="PF13731"/>
    </source>
</evidence>
<evidence type="ECO:0000256" key="1">
    <source>
        <dbReference type="SAM" id="SignalP"/>
    </source>
</evidence>
<evidence type="ECO:0000313" key="4">
    <source>
        <dbReference type="Proteomes" id="UP000095256"/>
    </source>
</evidence>
<dbReference type="RefSeq" id="WP_069700246.1">
    <property type="nucleotide sequence ID" value="NZ_JAGGMA010000001.1"/>
</dbReference>
<dbReference type="EMBL" id="MIEK01000081">
    <property type="protein sequence ID" value="OEH80728.1"/>
    <property type="molecule type" value="Genomic_DNA"/>
</dbReference>
<keyword evidence="4" id="KW-1185">Reference proteome</keyword>
<gene>
    <name evidence="3" type="ORF">BCR26_06910</name>
</gene>
<feature type="domain" description="WxL" evidence="2">
    <location>
        <begin position="28"/>
        <end position="265"/>
    </location>
</feature>
<name>A0A1E5KSH7_9ENTE</name>
<comment type="caution">
    <text evidence="3">The sequence shown here is derived from an EMBL/GenBank/DDBJ whole genome shotgun (WGS) entry which is preliminary data.</text>
</comment>
<reference evidence="3 4" key="1">
    <citation type="submission" date="2016-09" db="EMBL/GenBank/DDBJ databases">
        <authorList>
            <person name="Capua I."/>
            <person name="De Benedictis P."/>
            <person name="Joannis T."/>
            <person name="Lombin L.H."/>
            <person name="Cattoli G."/>
        </authorList>
    </citation>
    <scope>NUCLEOTIDE SEQUENCE [LARGE SCALE GENOMIC DNA]</scope>
    <source>
        <strain evidence="3 4">LMG 25899</strain>
    </source>
</reference>
<dbReference type="Pfam" id="PF13731">
    <property type="entry name" value="WxL"/>
    <property type="match status" value="1"/>
</dbReference>
<evidence type="ECO:0000313" key="3">
    <source>
        <dbReference type="EMBL" id="OEH80728.1"/>
    </source>
</evidence>
<feature type="chain" id="PRO_5009180445" description="WxL domain-containing protein" evidence="1">
    <location>
        <begin position="28"/>
        <end position="265"/>
    </location>
</feature>
<dbReference type="Proteomes" id="UP000095256">
    <property type="component" value="Unassembled WGS sequence"/>
</dbReference>
<dbReference type="OrthoDB" id="2339326at2"/>
<protein>
    <recommendedName>
        <fullName evidence="2">WxL domain-containing protein</fullName>
    </recommendedName>
</protein>
<dbReference type="InterPro" id="IPR027994">
    <property type="entry name" value="WxL_dom"/>
</dbReference>
<dbReference type="AlphaFoldDB" id="A0A1E5KSH7"/>
<dbReference type="STRING" id="762845.BCR26_06910"/>
<accession>A0A1E5KSH7</accession>
<organism evidence="3 4">
    <name type="scientific">Enterococcus rivorum</name>
    <dbReference type="NCBI Taxonomy" id="762845"/>
    <lineage>
        <taxon>Bacteria</taxon>
        <taxon>Bacillati</taxon>
        <taxon>Bacillota</taxon>
        <taxon>Bacilli</taxon>
        <taxon>Lactobacillales</taxon>
        <taxon>Enterococcaceae</taxon>
        <taxon>Enterococcus</taxon>
    </lineage>
</organism>